<name>A0AA38FYJ0_TAXCH</name>
<protein>
    <submittedName>
        <fullName evidence="1">Uncharacterized protein</fullName>
    </submittedName>
</protein>
<dbReference type="PANTHER" id="PTHR34539:SF19">
    <property type="entry name" value="T6J4.11 PROTEIN"/>
    <property type="match status" value="1"/>
</dbReference>
<dbReference type="AlphaFoldDB" id="A0AA38FYJ0"/>
<sequence length="223" mass="24661">YFPRKFLAAGISIIMSAMLKKRSREDEPLLNSSKRFHGETQQQSLHFFEDIVFVDEIQQEEAISGVIRSLGEEIGVSSCSTFYRDFSEISSDGSVASDMISAFGTTDGVIDLDYLLGASDDDLGIPPSPIATVDGQAEETSSLKEKGCDSSLDFAQSAEIKGFTENWQFEDIFLDYSQFAVYEDTVSDVVNLEAFFDGDYSASSSWDLETACVMRDNFSGEYS</sequence>
<dbReference type="Proteomes" id="UP000824469">
    <property type="component" value="Unassembled WGS sequence"/>
</dbReference>
<evidence type="ECO:0000313" key="1">
    <source>
        <dbReference type="EMBL" id="KAH9312566.1"/>
    </source>
</evidence>
<dbReference type="EMBL" id="JAHRHJ020000006">
    <property type="protein sequence ID" value="KAH9312566.1"/>
    <property type="molecule type" value="Genomic_DNA"/>
</dbReference>
<comment type="caution">
    <text evidence="1">The sequence shown here is derived from an EMBL/GenBank/DDBJ whole genome shotgun (WGS) entry which is preliminary data.</text>
</comment>
<reference evidence="1 2" key="1">
    <citation type="journal article" date="2021" name="Nat. Plants">
        <title>The Taxus genome provides insights into paclitaxel biosynthesis.</title>
        <authorList>
            <person name="Xiong X."/>
            <person name="Gou J."/>
            <person name="Liao Q."/>
            <person name="Li Y."/>
            <person name="Zhou Q."/>
            <person name="Bi G."/>
            <person name="Li C."/>
            <person name="Du R."/>
            <person name="Wang X."/>
            <person name="Sun T."/>
            <person name="Guo L."/>
            <person name="Liang H."/>
            <person name="Lu P."/>
            <person name="Wu Y."/>
            <person name="Zhang Z."/>
            <person name="Ro D.K."/>
            <person name="Shang Y."/>
            <person name="Huang S."/>
            <person name="Yan J."/>
        </authorList>
    </citation>
    <scope>NUCLEOTIDE SEQUENCE [LARGE SCALE GENOMIC DNA]</scope>
    <source>
        <strain evidence="1">Ta-2019</strain>
    </source>
</reference>
<accession>A0AA38FYJ0</accession>
<keyword evidence="2" id="KW-1185">Reference proteome</keyword>
<organism evidence="1 2">
    <name type="scientific">Taxus chinensis</name>
    <name type="common">Chinese yew</name>
    <name type="synonym">Taxus wallichiana var. chinensis</name>
    <dbReference type="NCBI Taxonomy" id="29808"/>
    <lineage>
        <taxon>Eukaryota</taxon>
        <taxon>Viridiplantae</taxon>
        <taxon>Streptophyta</taxon>
        <taxon>Embryophyta</taxon>
        <taxon>Tracheophyta</taxon>
        <taxon>Spermatophyta</taxon>
        <taxon>Pinopsida</taxon>
        <taxon>Pinidae</taxon>
        <taxon>Conifers II</taxon>
        <taxon>Cupressales</taxon>
        <taxon>Taxaceae</taxon>
        <taxon>Taxus</taxon>
    </lineage>
</organism>
<feature type="non-terminal residue" evidence="1">
    <location>
        <position position="1"/>
    </location>
</feature>
<evidence type="ECO:0000313" key="2">
    <source>
        <dbReference type="Proteomes" id="UP000824469"/>
    </source>
</evidence>
<proteinExistence type="predicted"/>
<dbReference type="PANTHER" id="PTHR34539">
    <property type="entry name" value="T6J4.11 PROTEIN"/>
    <property type="match status" value="1"/>
</dbReference>
<gene>
    <name evidence="1" type="ORF">KI387_027601</name>
</gene>
<dbReference type="OMA" id="EYENAWN"/>